<dbReference type="EMBL" id="FLUQ01000003">
    <property type="protein sequence ID" value="SBW07881.1"/>
    <property type="molecule type" value="Genomic_DNA"/>
</dbReference>
<gene>
    <name evidence="1" type="ORF">KL86DPRO_30133</name>
</gene>
<reference evidence="1" key="1">
    <citation type="submission" date="2016-04" db="EMBL/GenBank/DDBJ databases">
        <authorList>
            <person name="Evans L.H."/>
            <person name="Alamgir A."/>
            <person name="Owens N."/>
            <person name="Weber N.D."/>
            <person name="Virtaneva K."/>
            <person name="Barbian K."/>
            <person name="Babar A."/>
            <person name="Rosenke K."/>
        </authorList>
    </citation>
    <scope>NUCLEOTIDE SEQUENCE</scope>
    <source>
        <strain evidence="1">86</strain>
    </source>
</reference>
<evidence type="ECO:0008006" key="2">
    <source>
        <dbReference type="Google" id="ProtNLM"/>
    </source>
</evidence>
<sequence length="217" mass="23683">MITGLWHLVLNWKPMMSYMTKKAKEHAGMPIPLLSALAITLFVYAGTLLGLPPMAQIMKWNEDVKSYHATTYGDPPYGHAELSSMEKFCAVVQVDVATALAYLKEQKIKGNLTNSTILLDIAKENGMTPQEVYLLIRKSASAGDPFGALPESPPEGTGKRALGDFCKQFGFSFEEVASRLAAKGITAQADDTFTSLATKSNMTAKEIYLIIRGKEGQ</sequence>
<name>A0A212K851_9DELT</name>
<evidence type="ECO:0000313" key="1">
    <source>
        <dbReference type="EMBL" id="SBW07881.1"/>
    </source>
</evidence>
<accession>A0A212K851</accession>
<proteinExistence type="predicted"/>
<organism evidence="1">
    <name type="scientific">uncultured delta proteobacterium</name>
    <dbReference type="NCBI Taxonomy" id="34034"/>
    <lineage>
        <taxon>Bacteria</taxon>
        <taxon>Deltaproteobacteria</taxon>
        <taxon>environmental samples</taxon>
    </lineage>
</organism>
<protein>
    <recommendedName>
        <fullName evidence="2">DUF4405 domain-containing protein</fullName>
    </recommendedName>
</protein>
<dbReference type="AlphaFoldDB" id="A0A212K851"/>